<keyword evidence="1" id="KW-0645">Protease</keyword>
<dbReference type="EMBL" id="KE669124">
    <property type="protein sequence ID" value="ERE82977.1"/>
    <property type="molecule type" value="Genomic_DNA"/>
</dbReference>
<accession>A0A061ICB7</accession>
<keyword evidence="1" id="KW-0378">Hydrolase</keyword>
<evidence type="ECO:0000313" key="2">
    <source>
        <dbReference type="Proteomes" id="UP000030759"/>
    </source>
</evidence>
<protein>
    <submittedName>
        <fullName evidence="1">Endoplasmic reticulum aminopeptidase 2</fullName>
        <ecNumber evidence="1">3.4.11.-</ecNumber>
    </submittedName>
</protein>
<sequence length="62" mass="7226">FKTIEFEGGLVEDYFEATMRISTYLIAYIVFDFELHNLIRVKILFECDLYLVAGPPIYEAKG</sequence>
<keyword evidence="1" id="KW-0031">Aminopeptidase</keyword>
<dbReference type="GO" id="GO:0004177">
    <property type="term" value="F:aminopeptidase activity"/>
    <property type="evidence" value="ECO:0007669"/>
    <property type="project" value="UniProtKB-KW"/>
</dbReference>
<dbReference type="EC" id="3.4.11.-" evidence="1"/>
<proteinExistence type="predicted"/>
<evidence type="ECO:0000313" key="1">
    <source>
        <dbReference type="EMBL" id="ERE82977.1"/>
    </source>
</evidence>
<dbReference type="Proteomes" id="UP000030759">
    <property type="component" value="Unassembled WGS sequence"/>
</dbReference>
<name>A0A061ICB7_CRIGR</name>
<gene>
    <name evidence="1" type="ORF">H671_2g7048</name>
</gene>
<organism evidence="1 2">
    <name type="scientific">Cricetulus griseus</name>
    <name type="common">Chinese hamster</name>
    <name type="synonym">Cricetulus barabensis griseus</name>
    <dbReference type="NCBI Taxonomy" id="10029"/>
    <lineage>
        <taxon>Eukaryota</taxon>
        <taxon>Metazoa</taxon>
        <taxon>Chordata</taxon>
        <taxon>Craniata</taxon>
        <taxon>Vertebrata</taxon>
        <taxon>Euteleostomi</taxon>
        <taxon>Mammalia</taxon>
        <taxon>Eutheria</taxon>
        <taxon>Euarchontoglires</taxon>
        <taxon>Glires</taxon>
        <taxon>Rodentia</taxon>
        <taxon>Myomorpha</taxon>
        <taxon>Muroidea</taxon>
        <taxon>Cricetidae</taxon>
        <taxon>Cricetinae</taxon>
        <taxon>Cricetulus</taxon>
    </lineage>
</organism>
<dbReference type="AlphaFoldDB" id="A0A061ICB7"/>
<reference evidence="2" key="1">
    <citation type="journal article" date="2013" name="Nat. Biotechnol.">
        <title>Chinese hamster genome sequenced from sorted chromosomes.</title>
        <authorList>
            <person name="Brinkrolf K."/>
            <person name="Rupp O."/>
            <person name="Laux H."/>
            <person name="Kollin F."/>
            <person name="Ernst W."/>
            <person name="Linke B."/>
            <person name="Kofler R."/>
            <person name="Romand S."/>
            <person name="Hesse F."/>
            <person name="Budach W.E."/>
            <person name="Galosy S."/>
            <person name="Muller D."/>
            <person name="Noll T."/>
            <person name="Wienberg J."/>
            <person name="Jostock T."/>
            <person name="Leonard M."/>
            <person name="Grillari J."/>
            <person name="Tauch A."/>
            <person name="Goesmann A."/>
            <person name="Helk B."/>
            <person name="Mott J.E."/>
            <person name="Puhler A."/>
            <person name="Borth N."/>
        </authorList>
    </citation>
    <scope>NUCLEOTIDE SEQUENCE [LARGE SCALE GENOMIC DNA]</scope>
    <source>
        <strain evidence="2">17A/GY</strain>
    </source>
</reference>
<feature type="non-terminal residue" evidence="1">
    <location>
        <position position="1"/>
    </location>
</feature>